<reference evidence="3" key="1">
    <citation type="journal article" date="2014" name="Int. J. Syst. Evol. Microbiol.">
        <title>Complete genome sequence of Corynebacterium casei LMG S-19264T (=DSM 44701T), isolated from a smear-ripened cheese.</title>
        <authorList>
            <consortium name="US DOE Joint Genome Institute (JGI-PGF)"/>
            <person name="Walter F."/>
            <person name="Albersmeier A."/>
            <person name="Kalinowski J."/>
            <person name="Ruckert C."/>
        </authorList>
    </citation>
    <scope>NUCLEOTIDE SEQUENCE</scope>
    <source>
        <strain evidence="3">JCM 19831</strain>
    </source>
</reference>
<evidence type="ECO:0000256" key="1">
    <source>
        <dbReference type="SAM" id="MobiDB-lite"/>
    </source>
</evidence>
<dbReference type="InterPro" id="IPR047951">
    <property type="entry name" value="Transpos_ISL3"/>
</dbReference>
<evidence type="ECO:0000259" key="2">
    <source>
        <dbReference type="Pfam" id="PF01610"/>
    </source>
</evidence>
<gene>
    <name evidence="3" type="ORF">GCM10007977_088360</name>
</gene>
<feature type="compositionally biased region" description="Polar residues" evidence="1">
    <location>
        <begin position="91"/>
        <end position="104"/>
    </location>
</feature>
<evidence type="ECO:0000313" key="3">
    <source>
        <dbReference type="EMBL" id="GGM73032.1"/>
    </source>
</evidence>
<dbReference type="Proteomes" id="UP000642070">
    <property type="component" value="Unassembled WGS sequence"/>
</dbReference>
<organism evidence="3 4">
    <name type="scientific">Dactylosporangium sucinum</name>
    <dbReference type="NCBI Taxonomy" id="1424081"/>
    <lineage>
        <taxon>Bacteria</taxon>
        <taxon>Bacillati</taxon>
        <taxon>Actinomycetota</taxon>
        <taxon>Actinomycetes</taxon>
        <taxon>Micromonosporales</taxon>
        <taxon>Micromonosporaceae</taxon>
        <taxon>Dactylosporangium</taxon>
    </lineage>
</organism>
<evidence type="ECO:0000313" key="4">
    <source>
        <dbReference type="Proteomes" id="UP000642070"/>
    </source>
</evidence>
<dbReference type="RefSeq" id="WP_229836721.1">
    <property type="nucleotide sequence ID" value="NZ_BMPI01000065.1"/>
</dbReference>
<dbReference type="PANTHER" id="PTHR33498:SF1">
    <property type="entry name" value="TRANSPOSASE FOR INSERTION SEQUENCE ELEMENT IS1557"/>
    <property type="match status" value="1"/>
</dbReference>
<dbReference type="PANTHER" id="PTHR33498">
    <property type="entry name" value="TRANSPOSASE FOR INSERTION SEQUENCE ELEMENT IS1557"/>
    <property type="match status" value="1"/>
</dbReference>
<comment type="caution">
    <text evidence="3">The sequence shown here is derived from an EMBL/GenBank/DDBJ whole genome shotgun (WGS) entry which is preliminary data.</text>
</comment>
<dbReference type="InterPro" id="IPR002560">
    <property type="entry name" value="Transposase_DDE"/>
</dbReference>
<protein>
    <recommendedName>
        <fullName evidence="2">Transposase IS204/IS1001/IS1096/IS1165 DDE domain-containing protein</fullName>
    </recommendedName>
</protein>
<dbReference type="Pfam" id="PF01610">
    <property type="entry name" value="DDE_Tnp_ISL3"/>
    <property type="match status" value="1"/>
</dbReference>
<name>A0A917UDB1_9ACTN</name>
<dbReference type="EMBL" id="BMPI01000065">
    <property type="protein sequence ID" value="GGM73032.1"/>
    <property type="molecule type" value="Genomic_DNA"/>
</dbReference>
<accession>A0A917UDB1</accession>
<reference evidence="3" key="2">
    <citation type="submission" date="2020-09" db="EMBL/GenBank/DDBJ databases">
        <authorList>
            <person name="Sun Q."/>
            <person name="Ohkuma M."/>
        </authorList>
    </citation>
    <scope>NUCLEOTIDE SEQUENCE</scope>
    <source>
        <strain evidence="3">JCM 19831</strain>
    </source>
</reference>
<keyword evidence="4" id="KW-1185">Reference proteome</keyword>
<feature type="region of interest" description="Disordered" evidence="1">
    <location>
        <begin position="85"/>
        <end position="104"/>
    </location>
</feature>
<dbReference type="AlphaFoldDB" id="A0A917UDB1"/>
<sequence>MQRKVIAVKLGLHPDTVARYADAASVNDLLVSKSRASKVDPFKDYLDARWNAGCTDAVRLTEEIRAQGYQGTSRTVRRYLEPIRESGSPACHTTTPPKPRQVTSWMTRHPDQVSEGKKIRLKAILARCPELHALAELVTDFAKILCNRDGGRLTAWLDAVDAADLPELHVFATGLRRDLAAVTNGLTLPWNSGAVEGTVCKLKALKRAMFGRANFDLLRKRVLVSR</sequence>
<proteinExistence type="predicted"/>
<feature type="domain" description="Transposase IS204/IS1001/IS1096/IS1165 DDE" evidence="2">
    <location>
        <begin position="98"/>
        <end position="222"/>
    </location>
</feature>